<reference evidence="5" key="1">
    <citation type="submission" date="2017-02" db="EMBL/GenBank/DDBJ databases">
        <authorList>
            <person name="Varghese N."/>
            <person name="Submissions S."/>
        </authorList>
    </citation>
    <scope>NUCLEOTIDE SEQUENCE [LARGE SCALE GENOMIC DNA]</scope>
    <source>
        <strain evidence="5">ATCC BAA-73</strain>
    </source>
</reference>
<feature type="transmembrane region" description="Helical" evidence="3">
    <location>
        <begin position="285"/>
        <end position="304"/>
    </location>
</feature>
<accession>A0A1T4M6L3</accession>
<feature type="transmembrane region" description="Helical" evidence="3">
    <location>
        <begin position="380"/>
        <end position="400"/>
    </location>
</feature>
<dbReference type="GO" id="GO:0016020">
    <property type="term" value="C:membrane"/>
    <property type="evidence" value="ECO:0007669"/>
    <property type="project" value="InterPro"/>
</dbReference>
<gene>
    <name evidence="4" type="ORF">SAMN02745118_01356</name>
</gene>
<organism evidence="4 5">
    <name type="scientific">Selenihalanaerobacter shriftii</name>
    <dbReference type="NCBI Taxonomy" id="142842"/>
    <lineage>
        <taxon>Bacteria</taxon>
        <taxon>Bacillati</taxon>
        <taxon>Bacillota</taxon>
        <taxon>Clostridia</taxon>
        <taxon>Halanaerobiales</taxon>
        <taxon>Halobacteroidaceae</taxon>
        <taxon>Selenihalanaerobacter</taxon>
    </lineage>
</organism>
<dbReference type="RefSeq" id="WP_078809837.1">
    <property type="nucleotide sequence ID" value="NZ_FUWM01000010.1"/>
</dbReference>
<feature type="transmembrane region" description="Helical" evidence="3">
    <location>
        <begin position="354"/>
        <end position="374"/>
    </location>
</feature>
<keyword evidence="3" id="KW-0812">Transmembrane</keyword>
<dbReference type="PANTHER" id="PTHR22550:SF9">
    <property type="entry name" value="STAGE V SPORULATION PROTEIN AF"/>
    <property type="match status" value="1"/>
</dbReference>
<dbReference type="InterPro" id="IPR004995">
    <property type="entry name" value="Spore_Ger"/>
</dbReference>
<dbReference type="GO" id="GO:0009847">
    <property type="term" value="P:spore germination"/>
    <property type="evidence" value="ECO:0007669"/>
    <property type="project" value="InterPro"/>
</dbReference>
<dbReference type="STRING" id="142842.SAMN02745118_01356"/>
<keyword evidence="2 3" id="KW-0472">Membrane</keyword>
<evidence type="ECO:0000313" key="5">
    <source>
        <dbReference type="Proteomes" id="UP000190625"/>
    </source>
</evidence>
<dbReference type="Proteomes" id="UP000190625">
    <property type="component" value="Unassembled WGS sequence"/>
</dbReference>
<dbReference type="InterPro" id="IPR050768">
    <property type="entry name" value="UPF0353/GerABKA_families"/>
</dbReference>
<protein>
    <submittedName>
        <fullName evidence="4">Stage V sporulation protein AF</fullName>
    </submittedName>
</protein>
<feature type="transmembrane region" description="Helical" evidence="3">
    <location>
        <begin position="324"/>
        <end position="342"/>
    </location>
</feature>
<evidence type="ECO:0000313" key="4">
    <source>
        <dbReference type="EMBL" id="SJZ62418.1"/>
    </source>
</evidence>
<dbReference type="EMBL" id="FUWM01000010">
    <property type="protein sequence ID" value="SJZ62418.1"/>
    <property type="molecule type" value="Genomic_DNA"/>
</dbReference>
<keyword evidence="5" id="KW-1185">Reference proteome</keyword>
<comment type="similarity">
    <text evidence="1">Belongs to the GerABKA family.</text>
</comment>
<evidence type="ECO:0000256" key="2">
    <source>
        <dbReference type="ARBA" id="ARBA00023136"/>
    </source>
</evidence>
<dbReference type="AlphaFoldDB" id="A0A1T4M6L3"/>
<sequence>MKEIFKKLDKNLEYVQDTMHADLSFDVLTKTFLIGDKRAGMICLDGFVKDEFILILEQLIDTQREELSVDVIQKILDKRIPYYEVSTANTLEDCVDQILAGPQVLFIEGETKAIVIDGRTWMSRGPAEPELEKSTRGPNDGFVETMLFNVQMIRRRLRDPEFIAEVMKIGNRSKSDVAVTYIKDIADPGLVDSIKTKLKKINVDGLPLADKTIEDFLTGNTLNPLPEVRYTERPDLVAAHLLEGKICVIIDNSPTALLLPAVFFDHVQSLEDYRQTPLPGTYLKLVRLAATVTSLFLPVLWLLVALQPDLLPSSLEFIGPKKTGTVPLGWQFIIASLGIDLVRMASIQVPNALATSLGLIGALLLGDFAVKVGLFVPETILYMAIGATSNFAISGFELALTIKLLRFILLILVTLFKVPGFIVGTVIIIGLFLFTKSFGISYLWPLIPFDWNALKSYIFRQSILDLSHRRPNIHSLTDADRYPEDNKE</sequence>
<keyword evidence="3" id="KW-1133">Transmembrane helix</keyword>
<dbReference type="Pfam" id="PF03323">
    <property type="entry name" value="GerA"/>
    <property type="match status" value="1"/>
</dbReference>
<evidence type="ECO:0000256" key="3">
    <source>
        <dbReference type="SAM" id="Phobius"/>
    </source>
</evidence>
<evidence type="ECO:0000256" key="1">
    <source>
        <dbReference type="ARBA" id="ARBA00005278"/>
    </source>
</evidence>
<dbReference type="PANTHER" id="PTHR22550">
    <property type="entry name" value="SPORE GERMINATION PROTEIN"/>
    <property type="match status" value="1"/>
</dbReference>
<feature type="transmembrane region" description="Helical" evidence="3">
    <location>
        <begin position="407"/>
        <end position="434"/>
    </location>
</feature>
<proteinExistence type="inferred from homology"/>
<name>A0A1T4M6L3_9FIRM</name>
<dbReference type="PIRSF" id="PIRSF005690">
    <property type="entry name" value="GerBA"/>
    <property type="match status" value="1"/>
</dbReference>
<dbReference type="OrthoDB" id="1726708at2"/>